<dbReference type="Proteomes" id="UP001601444">
    <property type="component" value="Unassembled WGS sequence"/>
</dbReference>
<evidence type="ECO:0000313" key="2">
    <source>
        <dbReference type="EMBL" id="MFF0543819.1"/>
    </source>
</evidence>
<protein>
    <submittedName>
        <fullName evidence="2">VOC family protein</fullName>
    </submittedName>
</protein>
<comment type="caution">
    <text evidence="2">The sequence shown here is derived from an EMBL/GenBank/DDBJ whole genome shotgun (WGS) entry which is preliminary data.</text>
</comment>
<dbReference type="PANTHER" id="PTHR40265">
    <property type="entry name" value="BLL2707 PROTEIN"/>
    <property type="match status" value="1"/>
</dbReference>
<dbReference type="InterPro" id="IPR037523">
    <property type="entry name" value="VOC_core"/>
</dbReference>
<dbReference type="PANTHER" id="PTHR40265:SF1">
    <property type="entry name" value="GLYOXALASE-LIKE DOMAIN-CONTAINING PROTEIN"/>
    <property type="match status" value="1"/>
</dbReference>
<dbReference type="SUPFAM" id="SSF54593">
    <property type="entry name" value="Glyoxalase/Bleomycin resistance protein/Dihydroxybiphenyl dioxygenase"/>
    <property type="match status" value="1"/>
</dbReference>
<dbReference type="RefSeq" id="WP_387700445.1">
    <property type="nucleotide sequence ID" value="NZ_JBIAMX010000006.1"/>
</dbReference>
<dbReference type="EMBL" id="JBIAMX010000006">
    <property type="protein sequence ID" value="MFF0543819.1"/>
    <property type="molecule type" value="Genomic_DNA"/>
</dbReference>
<evidence type="ECO:0000313" key="3">
    <source>
        <dbReference type="Proteomes" id="UP001601444"/>
    </source>
</evidence>
<accession>A0ABW6PN31</accession>
<keyword evidence="3" id="KW-1185">Reference proteome</keyword>
<name>A0ABW6PN31_9NOCA</name>
<dbReference type="Pfam" id="PF13468">
    <property type="entry name" value="Glyoxalase_3"/>
    <property type="match status" value="1"/>
</dbReference>
<dbReference type="InterPro" id="IPR025870">
    <property type="entry name" value="Glyoxalase-like_dom"/>
</dbReference>
<sequence length="206" mass="20782">MSTLDHLVVATPDLSATVAALTAALGVAPVAGGRHDGIGTRNHLLGLAEGGYLEVIGIDTGAPTPAAPRPFGLDTLDAPRLSAWLVRVDGLAAAVGKARAGGHDPGDPRPLGRTTPEGVELRWELATPADTSGVAVVPYLIDWLDSPHPSAALPTVDLVSFTATHPDPERAAAALDALGARLPVARGTSASLTAELSGPGGRITLT</sequence>
<feature type="domain" description="VOC" evidence="1">
    <location>
        <begin position="3"/>
        <end position="138"/>
    </location>
</feature>
<gene>
    <name evidence="2" type="ORF">ACFYTF_13385</name>
</gene>
<dbReference type="Gene3D" id="3.10.180.10">
    <property type="entry name" value="2,3-Dihydroxybiphenyl 1,2-Dioxygenase, domain 1"/>
    <property type="match status" value="1"/>
</dbReference>
<organism evidence="2 3">
    <name type="scientific">Nocardia thailandica</name>
    <dbReference type="NCBI Taxonomy" id="257275"/>
    <lineage>
        <taxon>Bacteria</taxon>
        <taxon>Bacillati</taxon>
        <taxon>Actinomycetota</taxon>
        <taxon>Actinomycetes</taxon>
        <taxon>Mycobacteriales</taxon>
        <taxon>Nocardiaceae</taxon>
        <taxon>Nocardia</taxon>
    </lineage>
</organism>
<proteinExistence type="predicted"/>
<reference evidence="2 3" key="1">
    <citation type="submission" date="2024-10" db="EMBL/GenBank/DDBJ databases">
        <title>The Natural Products Discovery Center: Release of the First 8490 Sequenced Strains for Exploring Actinobacteria Biosynthetic Diversity.</title>
        <authorList>
            <person name="Kalkreuter E."/>
            <person name="Kautsar S.A."/>
            <person name="Yang D."/>
            <person name="Bader C.D."/>
            <person name="Teijaro C.N."/>
            <person name="Fluegel L."/>
            <person name="Davis C.M."/>
            <person name="Simpson J.R."/>
            <person name="Lauterbach L."/>
            <person name="Steele A.D."/>
            <person name="Gui C."/>
            <person name="Meng S."/>
            <person name="Li G."/>
            <person name="Viehrig K."/>
            <person name="Ye F."/>
            <person name="Su P."/>
            <person name="Kiefer A.F."/>
            <person name="Nichols A."/>
            <person name="Cepeda A.J."/>
            <person name="Yan W."/>
            <person name="Fan B."/>
            <person name="Jiang Y."/>
            <person name="Adhikari A."/>
            <person name="Zheng C.-J."/>
            <person name="Schuster L."/>
            <person name="Cowan T.M."/>
            <person name="Smanski M.J."/>
            <person name="Chevrette M.G."/>
            <person name="De Carvalho L.P.S."/>
            <person name="Shen B."/>
        </authorList>
    </citation>
    <scope>NUCLEOTIDE SEQUENCE [LARGE SCALE GENOMIC DNA]</scope>
    <source>
        <strain evidence="2 3">NPDC004045</strain>
    </source>
</reference>
<dbReference type="PROSITE" id="PS51819">
    <property type="entry name" value="VOC"/>
    <property type="match status" value="1"/>
</dbReference>
<evidence type="ECO:0000259" key="1">
    <source>
        <dbReference type="PROSITE" id="PS51819"/>
    </source>
</evidence>
<dbReference type="InterPro" id="IPR029068">
    <property type="entry name" value="Glyas_Bleomycin-R_OHBP_Dase"/>
</dbReference>